<dbReference type="GO" id="GO:0005829">
    <property type="term" value="C:cytosol"/>
    <property type="evidence" value="ECO:0007669"/>
    <property type="project" value="TreeGrafter"/>
</dbReference>
<organism evidence="2 3">
    <name type="scientific">Cyprinus carpio</name>
    <name type="common">Common carp</name>
    <dbReference type="NCBI Taxonomy" id="7962"/>
    <lineage>
        <taxon>Eukaryota</taxon>
        <taxon>Metazoa</taxon>
        <taxon>Chordata</taxon>
        <taxon>Craniata</taxon>
        <taxon>Vertebrata</taxon>
        <taxon>Euteleostomi</taxon>
        <taxon>Actinopterygii</taxon>
        <taxon>Neopterygii</taxon>
        <taxon>Teleostei</taxon>
        <taxon>Ostariophysi</taxon>
        <taxon>Cypriniformes</taxon>
        <taxon>Cyprinidae</taxon>
        <taxon>Cyprininae</taxon>
        <taxon>Cyprinus</taxon>
    </lineage>
</organism>
<comment type="similarity">
    <text evidence="1">Belongs to the TTI2 family.</text>
</comment>
<sequence length="540" mass="60639">MDVAHVLQEMRIGDEAGSCSVLAAFSRIRERFEAEDAPERRARILEETAGLLARAPLDRLFPELSDELRGQYLGLVNSFTHHAALPPCDTDSGALCAKSYADIPARAQAVSAVLLALSVQIQKALVDQNSPAVRSLARTLAPTFCIFSITHLLEQPWTSAASRRSARELLAAAVALTDSSSVQEMLSGRHEQEQKGALGPVLDALQPELTKESWKRNQAVKHVFSWVLVQVGRPWLTEYLEKVFPPSLLISDDYHTENKVLGVHCLHHIVLNVPAADLRQFNRAQVLYHALFNHLHTSEAVLVQVVLPCLLDLLSVLEKPPVHSGLPRKPTRFDDVLRHILTYMEMEHKLDLRRVYAKNLVLFIERMGIVIVRHLKRLERVIVGYLEVPDAPEEKARLSILDALQKTLQIAWPRMERRMGSLAQSLLRFLVDVSSESLPIQLKEQLMTQASHCLLLLDHCSKGKLQSLLRELDSSCVSEPVLKCIQKVTAAPLLESDSVSIVHSVFGLSKRTVIFCFIFTKIKIIQPQRDFDLRADLNML</sequence>
<dbReference type="InterPro" id="IPR016024">
    <property type="entry name" value="ARM-type_fold"/>
</dbReference>
<dbReference type="AlphaFoldDB" id="A0A8C1ZEF7"/>
<dbReference type="Ensembl" id="ENSCCRT00015076185.1">
    <property type="protein sequence ID" value="ENSCCRP00015073791.1"/>
    <property type="gene ID" value="ENSCCRG00015029897.1"/>
</dbReference>
<evidence type="ECO:0000313" key="2">
    <source>
        <dbReference type="Ensembl" id="ENSCCRP00015073791.1"/>
    </source>
</evidence>
<proteinExistence type="inferred from homology"/>
<dbReference type="GO" id="GO:0110078">
    <property type="term" value="C:TTT Hsp90 cochaperone complex"/>
    <property type="evidence" value="ECO:0007669"/>
    <property type="project" value="InterPro"/>
</dbReference>
<dbReference type="InterPro" id="IPR018870">
    <property type="entry name" value="Tti2"/>
</dbReference>
<evidence type="ECO:0000313" key="3">
    <source>
        <dbReference type="Proteomes" id="UP000694700"/>
    </source>
</evidence>
<dbReference type="Pfam" id="PF10521">
    <property type="entry name" value="Tti2"/>
    <property type="match status" value="1"/>
</dbReference>
<dbReference type="PANTHER" id="PTHR32226:SF2">
    <property type="entry name" value="TELO2-INTERACTING PROTEIN 2"/>
    <property type="match status" value="1"/>
</dbReference>
<reference evidence="2" key="1">
    <citation type="submission" date="2025-08" db="UniProtKB">
        <authorList>
            <consortium name="Ensembl"/>
        </authorList>
    </citation>
    <scope>IDENTIFICATION</scope>
</reference>
<evidence type="ECO:0000256" key="1">
    <source>
        <dbReference type="ARBA" id="ARBA00034736"/>
    </source>
</evidence>
<dbReference type="SUPFAM" id="SSF48371">
    <property type="entry name" value="ARM repeat"/>
    <property type="match status" value="1"/>
</dbReference>
<dbReference type="PANTHER" id="PTHR32226">
    <property type="entry name" value="TELO2-INTERACTING PROTEIN 2"/>
    <property type="match status" value="1"/>
</dbReference>
<protein>
    <submittedName>
        <fullName evidence="2">TELO2 interacting protein 2</fullName>
    </submittedName>
</protein>
<accession>A0A8C1ZEF7</accession>
<dbReference type="Proteomes" id="UP000694700">
    <property type="component" value="Unplaced"/>
</dbReference>
<dbReference type="GO" id="GO:0005634">
    <property type="term" value="C:nucleus"/>
    <property type="evidence" value="ECO:0007669"/>
    <property type="project" value="TreeGrafter"/>
</dbReference>
<name>A0A8C1ZEF7_CYPCA</name>